<dbReference type="Proteomes" id="UP000193411">
    <property type="component" value="Unassembled WGS sequence"/>
</dbReference>
<protein>
    <submittedName>
        <fullName evidence="2">Uncharacterized protein</fullName>
    </submittedName>
</protein>
<comment type="caution">
    <text evidence="2">The sequence shown here is derived from an EMBL/GenBank/DDBJ whole genome shotgun (WGS) entry which is preliminary data.</text>
</comment>
<feature type="region of interest" description="Disordered" evidence="1">
    <location>
        <begin position="334"/>
        <end position="358"/>
    </location>
</feature>
<feature type="region of interest" description="Disordered" evidence="1">
    <location>
        <begin position="282"/>
        <end position="312"/>
    </location>
</feature>
<evidence type="ECO:0000313" key="2">
    <source>
        <dbReference type="EMBL" id="ORZ34115.1"/>
    </source>
</evidence>
<feature type="compositionally biased region" description="Basic and acidic residues" evidence="1">
    <location>
        <begin position="345"/>
        <end position="358"/>
    </location>
</feature>
<proteinExistence type="predicted"/>
<evidence type="ECO:0000313" key="3">
    <source>
        <dbReference type="Proteomes" id="UP000193411"/>
    </source>
</evidence>
<dbReference type="EMBL" id="MCFL01000031">
    <property type="protein sequence ID" value="ORZ34115.1"/>
    <property type="molecule type" value="Genomic_DNA"/>
</dbReference>
<organism evidence="2 3">
    <name type="scientific">Catenaria anguillulae PL171</name>
    <dbReference type="NCBI Taxonomy" id="765915"/>
    <lineage>
        <taxon>Eukaryota</taxon>
        <taxon>Fungi</taxon>
        <taxon>Fungi incertae sedis</taxon>
        <taxon>Blastocladiomycota</taxon>
        <taxon>Blastocladiomycetes</taxon>
        <taxon>Blastocladiales</taxon>
        <taxon>Catenariaceae</taxon>
        <taxon>Catenaria</taxon>
    </lineage>
</organism>
<dbReference type="AlphaFoldDB" id="A0A1Y2HHT3"/>
<keyword evidence="3" id="KW-1185">Reference proteome</keyword>
<sequence length="395" mass="42801">MPDAAADPSASYPLAPCCLPPATPSSAYDAQNSLCFFHPSTLASACIPPNSVSAFQCASDRDCPVGFCMASHLPHDPPRTPRADEQVRVLWMGNPEDLARRVRVGRVVATSGSAGVLPDWWPYVVVSVLELTVQASLSLAVVNAVPLGSLDGSELVMAVVAVVASACRAATGVVRPARPKLRPRYLSNNFGAGRTTDSSRMVETETVTLDRRDVLPLDRLDAIPLDHAATIPLHHLDTLPLVQADTIPLADNDADPVSLSALSFFSKSMSMRSLSIARHDTLPLPDDDSSSPPSRFHSLSQHDTLPLPVNNEFDPGAHLTSIHLDRQHTRIRVLSHSSPHSSRKFHSEPSHQPSKDQIDLRREPTLQLPMPSPLRDALEMCLADGNWTGHLTSRR</sequence>
<reference evidence="2 3" key="1">
    <citation type="submission" date="2016-07" db="EMBL/GenBank/DDBJ databases">
        <title>Pervasive Adenine N6-methylation of Active Genes in Fungi.</title>
        <authorList>
            <consortium name="DOE Joint Genome Institute"/>
            <person name="Mondo S.J."/>
            <person name="Dannebaum R.O."/>
            <person name="Kuo R.C."/>
            <person name="Labutti K."/>
            <person name="Haridas S."/>
            <person name="Kuo A."/>
            <person name="Salamov A."/>
            <person name="Ahrendt S.R."/>
            <person name="Lipzen A."/>
            <person name="Sullivan W."/>
            <person name="Andreopoulos W.B."/>
            <person name="Clum A."/>
            <person name="Lindquist E."/>
            <person name="Daum C."/>
            <person name="Ramamoorthy G.K."/>
            <person name="Gryganskyi A."/>
            <person name="Culley D."/>
            <person name="Magnuson J.K."/>
            <person name="James T.Y."/>
            <person name="O'Malley M.A."/>
            <person name="Stajich J.E."/>
            <person name="Spatafora J.W."/>
            <person name="Visel A."/>
            <person name="Grigoriev I.V."/>
        </authorList>
    </citation>
    <scope>NUCLEOTIDE SEQUENCE [LARGE SCALE GENOMIC DNA]</scope>
    <source>
        <strain evidence="2 3">PL171</strain>
    </source>
</reference>
<name>A0A1Y2HHT3_9FUNG</name>
<gene>
    <name evidence="2" type="ORF">BCR44DRAFT_1437134</name>
</gene>
<evidence type="ECO:0000256" key="1">
    <source>
        <dbReference type="SAM" id="MobiDB-lite"/>
    </source>
</evidence>
<accession>A0A1Y2HHT3</accession>